<comment type="caution">
    <text evidence="1">The sequence shown here is derived from an EMBL/GenBank/DDBJ whole genome shotgun (WGS) entry which is preliminary data.</text>
</comment>
<dbReference type="InterPro" id="IPR036047">
    <property type="entry name" value="F-box-like_dom_sf"/>
</dbReference>
<name>A0A9Q9RF25_FUSFU</name>
<sequence>MLINNTYCIIRPAHSLSHAGSAQKKAWVIGTQDLFLYNSIQMWTSLNQPLYISDSSFQVAVENISGSALLSKLPPEVVTMIFDQAPQVDKIMLAMTCKSLLATSRLCGLSVPLRESHMATWNGPDSSTSVSAKGRPWSTK</sequence>
<dbReference type="Proteomes" id="UP000760494">
    <property type="component" value="Unassembled WGS sequence"/>
</dbReference>
<gene>
    <name evidence="1" type="ORF">C2S_4436</name>
</gene>
<evidence type="ECO:0000313" key="1">
    <source>
        <dbReference type="EMBL" id="VTT61292.1"/>
    </source>
</evidence>
<accession>A0A9Q9RF25</accession>
<dbReference type="EMBL" id="CABFJX010000057">
    <property type="protein sequence ID" value="VTT61292.1"/>
    <property type="molecule type" value="Genomic_DNA"/>
</dbReference>
<dbReference type="SUPFAM" id="SSF81383">
    <property type="entry name" value="F-box domain"/>
    <property type="match status" value="1"/>
</dbReference>
<dbReference type="AlphaFoldDB" id="A0A9Q9RF25"/>
<protein>
    <recommendedName>
        <fullName evidence="3">F-box domain-containing protein</fullName>
    </recommendedName>
</protein>
<organism evidence="1 2">
    <name type="scientific">Fusarium fujikuroi</name>
    <name type="common">Bakanae and foot rot disease fungus</name>
    <name type="synonym">Gibberella fujikuroi</name>
    <dbReference type="NCBI Taxonomy" id="5127"/>
    <lineage>
        <taxon>Eukaryota</taxon>
        <taxon>Fungi</taxon>
        <taxon>Dikarya</taxon>
        <taxon>Ascomycota</taxon>
        <taxon>Pezizomycotina</taxon>
        <taxon>Sordariomycetes</taxon>
        <taxon>Hypocreomycetidae</taxon>
        <taxon>Hypocreales</taxon>
        <taxon>Nectriaceae</taxon>
        <taxon>Fusarium</taxon>
        <taxon>Fusarium fujikuroi species complex</taxon>
    </lineage>
</organism>
<evidence type="ECO:0008006" key="3">
    <source>
        <dbReference type="Google" id="ProtNLM"/>
    </source>
</evidence>
<proteinExistence type="predicted"/>
<reference evidence="1" key="1">
    <citation type="submission" date="2019-05" db="EMBL/GenBank/DDBJ databases">
        <authorList>
            <person name="Piombo E."/>
        </authorList>
    </citation>
    <scope>NUCLEOTIDE SEQUENCE</scope>
    <source>
        <strain evidence="1">C2S</strain>
    </source>
</reference>
<evidence type="ECO:0000313" key="2">
    <source>
        <dbReference type="Proteomes" id="UP000760494"/>
    </source>
</evidence>